<dbReference type="Pfam" id="PF00483">
    <property type="entry name" value="NTP_transferase"/>
    <property type="match status" value="1"/>
</dbReference>
<keyword evidence="4" id="KW-0396">Initiation factor</keyword>
<evidence type="ECO:0000313" key="13">
    <source>
        <dbReference type="EMBL" id="CAD8216525.1"/>
    </source>
</evidence>
<feature type="domain" description="EIF2B subunit epsilon/gamma LbH" evidence="12">
    <location>
        <begin position="368"/>
        <end position="461"/>
    </location>
</feature>
<evidence type="ECO:0000256" key="7">
    <source>
        <dbReference type="ARBA" id="ARBA00044229"/>
    </source>
</evidence>
<dbReference type="Gene3D" id="3.90.550.10">
    <property type="entry name" value="Spore Coat Polysaccharide Biosynthesis Protein SpsA, Chain A"/>
    <property type="match status" value="1"/>
</dbReference>
<dbReference type="GO" id="GO:0005829">
    <property type="term" value="C:cytosol"/>
    <property type="evidence" value="ECO:0007669"/>
    <property type="project" value="UniProtKB-SubCell"/>
</dbReference>
<feature type="region of interest" description="Disordered" evidence="10">
    <location>
        <begin position="240"/>
        <end position="296"/>
    </location>
</feature>
<keyword evidence="5" id="KW-0648">Protein biosynthesis</keyword>
<dbReference type="InterPro" id="IPR029044">
    <property type="entry name" value="Nucleotide-diphossugar_trans"/>
</dbReference>
<dbReference type="PANTHER" id="PTHR45989">
    <property type="entry name" value="TRANSLATION INITIATION FACTOR EIF-2B SUBUNIT GAMMA"/>
    <property type="match status" value="1"/>
</dbReference>
<comment type="subunit">
    <text evidence="9">Component of the translation initiation factor 2B (eIF2B) complex which is a heterodecamer of two sets of five different subunits: alpha, beta, gamma, delta and epsilon. Subunits alpha, beta and delta comprise a regulatory subcomplex and subunits epsilon and gamma comprise a catalytic subcomplex. Within the complex, the hexameric regulatory complex resides at the center, with the two heterodimeric catalytic subcomplexes bound on opposite sides.</text>
</comment>
<dbReference type="GO" id="GO:0005085">
    <property type="term" value="F:guanyl-nucleotide exchange factor activity"/>
    <property type="evidence" value="ECO:0007669"/>
    <property type="project" value="TreeGrafter"/>
</dbReference>
<dbReference type="InterPro" id="IPR005835">
    <property type="entry name" value="NTP_transferase_dom"/>
</dbReference>
<dbReference type="GO" id="GO:0005851">
    <property type="term" value="C:eukaryotic translation initiation factor 2B complex"/>
    <property type="evidence" value="ECO:0007669"/>
    <property type="project" value="TreeGrafter"/>
</dbReference>
<dbReference type="InterPro" id="IPR051960">
    <property type="entry name" value="eIF2B_gamma"/>
</dbReference>
<dbReference type="InterPro" id="IPR056764">
    <property type="entry name" value="LbH_EIF2B3/5"/>
</dbReference>
<protein>
    <recommendedName>
        <fullName evidence="6">Translation initiation factor eIF2B subunit gamma</fullName>
    </recommendedName>
    <alternativeName>
        <fullName evidence="7">eIF2B GDP-GTP exchange factor subunit gamma</fullName>
    </alternativeName>
</protein>
<evidence type="ECO:0000259" key="12">
    <source>
        <dbReference type="Pfam" id="PF25084"/>
    </source>
</evidence>
<dbReference type="Gene3D" id="2.160.10.10">
    <property type="entry name" value="Hexapeptide repeat proteins"/>
    <property type="match status" value="1"/>
</dbReference>
<sequence>MTVGFQAVVLAGGMAKRFGVLNADDMPKSMIPVGNRPLLSYSLDALEAAGFTDILLMMCGDAAARGVARLVDSYSARMRIQVVTSPEESGTAQALRSVQDRLLADNILIVSGDLICDGAAGLLVKAHLSRHAPSASLLIGPRPQPPESGGKLKPEDYIGLCPRRSRLLFMCSGASAGKELRVRRALLSSGGQIDLHTDLQDAHFYIFSRKKLLSVLDAHPNMTSIKEHVLPYMARRQFSEGSGLRKKPSGAASASSSPVDAAEPRVGKGPTEDPTTSAPETPQQQDQQEEEEEEVELGGKVGMYGELLGAGGGVEGGGVYAELVKDKYVIRVNSLDTYCDANRDVAQPGVAAHLTGFTLSKYDNVVDKTAELGNRTTIGPGCIVGAQCVLGDRSSIRRSVLGKGVKLANNVKIINSVVGEGAHIEEGCHVQGSVVCAGAMLGEKSSLRDCQVAAGYHVPANIEYRSEELAN</sequence>
<dbReference type="GO" id="GO:0002183">
    <property type="term" value="P:cytoplasmic translational initiation"/>
    <property type="evidence" value="ECO:0007669"/>
    <property type="project" value="TreeGrafter"/>
</dbReference>
<dbReference type="SUPFAM" id="SSF53448">
    <property type="entry name" value="Nucleotide-diphospho-sugar transferases"/>
    <property type="match status" value="1"/>
</dbReference>
<evidence type="ECO:0000256" key="3">
    <source>
        <dbReference type="ARBA" id="ARBA00022490"/>
    </source>
</evidence>
<dbReference type="EMBL" id="HBDV01001271">
    <property type="protein sequence ID" value="CAD8216525.1"/>
    <property type="molecule type" value="Transcribed_RNA"/>
</dbReference>
<dbReference type="PANTHER" id="PTHR45989:SF1">
    <property type="entry name" value="TRANSLATION INITIATION FACTOR EIF-2B SUBUNIT GAMMA"/>
    <property type="match status" value="1"/>
</dbReference>
<evidence type="ECO:0000256" key="4">
    <source>
        <dbReference type="ARBA" id="ARBA00022540"/>
    </source>
</evidence>
<name>A0A7R9SVV9_9CHLO</name>
<evidence type="ECO:0000256" key="1">
    <source>
        <dbReference type="ARBA" id="ARBA00004514"/>
    </source>
</evidence>
<feature type="compositionally biased region" description="Low complexity" evidence="10">
    <location>
        <begin position="249"/>
        <end position="261"/>
    </location>
</feature>
<comment type="subcellular location">
    <subcellularLocation>
        <location evidence="1">Cytoplasm</location>
        <location evidence="1">Cytosol</location>
    </subcellularLocation>
</comment>
<evidence type="ECO:0000256" key="2">
    <source>
        <dbReference type="ARBA" id="ARBA00007878"/>
    </source>
</evidence>
<feature type="compositionally biased region" description="Polar residues" evidence="10">
    <location>
        <begin position="273"/>
        <end position="282"/>
    </location>
</feature>
<feature type="domain" description="Nucleotidyl transferase" evidence="11">
    <location>
        <begin position="7"/>
        <end position="148"/>
    </location>
</feature>
<dbReference type="Pfam" id="PF25084">
    <property type="entry name" value="LbH_EIF2B"/>
    <property type="match status" value="1"/>
</dbReference>
<keyword evidence="3" id="KW-0963">Cytoplasm</keyword>
<accession>A0A7R9SVV9</accession>
<gene>
    <name evidence="13" type="ORF">PAMY1081_LOCUS799</name>
</gene>
<proteinExistence type="inferred from homology"/>
<organism evidence="13">
    <name type="scientific">Polyblepharides amylifera</name>
    <dbReference type="NCBI Taxonomy" id="1486889"/>
    <lineage>
        <taxon>Eukaryota</taxon>
        <taxon>Viridiplantae</taxon>
        <taxon>Chlorophyta</taxon>
        <taxon>Pyramimonadophyceae</taxon>
        <taxon>Pyramimonadales</taxon>
        <taxon>Polyblepharidaceae</taxon>
        <taxon>Polyblepharides</taxon>
    </lineage>
</organism>
<feature type="compositionally biased region" description="Acidic residues" evidence="10">
    <location>
        <begin position="287"/>
        <end position="296"/>
    </location>
</feature>
<evidence type="ECO:0000256" key="10">
    <source>
        <dbReference type="SAM" id="MobiDB-lite"/>
    </source>
</evidence>
<dbReference type="GO" id="GO:0003743">
    <property type="term" value="F:translation initiation factor activity"/>
    <property type="evidence" value="ECO:0007669"/>
    <property type="project" value="UniProtKB-KW"/>
</dbReference>
<evidence type="ECO:0000259" key="11">
    <source>
        <dbReference type="Pfam" id="PF00483"/>
    </source>
</evidence>
<evidence type="ECO:0000256" key="8">
    <source>
        <dbReference type="ARBA" id="ARBA00045373"/>
    </source>
</evidence>
<evidence type="ECO:0000256" key="6">
    <source>
        <dbReference type="ARBA" id="ARBA00044196"/>
    </source>
</evidence>
<evidence type="ECO:0000256" key="5">
    <source>
        <dbReference type="ARBA" id="ARBA00022917"/>
    </source>
</evidence>
<comment type="similarity">
    <text evidence="2">Belongs to the eIF-2B gamma/epsilon subunits family.</text>
</comment>
<evidence type="ECO:0000256" key="9">
    <source>
        <dbReference type="ARBA" id="ARBA00046432"/>
    </source>
</evidence>
<dbReference type="AlphaFoldDB" id="A0A7R9SVV9"/>
<reference evidence="13" key="1">
    <citation type="submission" date="2021-01" db="EMBL/GenBank/DDBJ databases">
        <authorList>
            <person name="Corre E."/>
            <person name="Pelletier E."/>
            <person name="Niang G."/>
            <person name="Scheremetjew M."/>
            <person name="Finn R."/>
            <person name="Kale V."/>
            <person name="Holt S."/>
            <person name="Cochrane G."/>
            <person name="Meng A."/>
            <person name="Brown T."/>
            <person name="Cohen L."/>
        </authorList>
    </citation>
    <scope>NUCLEOTIDE SEQUENCE</scope>
    <source>
        <strain evidence="13">CCMP720</strain>
    </source>
</reference>
<comment type="function">
    <text evidence="8">Acts as a component of the translation initiation factor 2B (eIF2B) complex, which catalyzes the exchange of GDP for GTP on the eukaryotic initiation factor 2 (eIF2) complex gamma subunit. Its guanine nucleotide exchange factor activity is repressed when bound to eIF2 complex phosphorylated on the alpha subunit, thereby limiting the amount of methionyl-initiator methionine tRNA available to the ribosome and consequently global translation is repressed.</text>
</comment>